<proteinExistence type="inferred from homology"/>
<evidence type="ECO:0000256" key="1">
    <source>
        <dbReference type="ARBA" id="ARBA00007154"/>
    </source>
</evidence>
<organism evidence="4 5">
    <name type="scientific">Sessilibacter corallicola</name>
    <dbReference type="NCBI Taxonomy" id="2904075"/>
    <lineage>
        <taxon>Bacteria</taxon>
        <taxon>Pseudomonadati</taxon>
        <taxon>Pseudomonadota</taxon>
        <taxon>Gammaproteobacteria</taxon>
        <taxon>Cellvibrionales</taxon>
        <taxon>Cellvibrionaceae</taxon>
        <taxon>Sessilibacter</taxon>
    </lineage>
</organism>
<comment type="function">
    <text evidence="3">CoA transferase having broad substrate specificity for short-chain acyl-CoA thioesters with the activity decreasing when the length of the carboxylic acid chain exceeds four carbons.</text>
</comment>
<evidence type="ECO:0000256" key="3">
    <source>
        <dbReference type="PIRNR" id="PIRNR000858"/>
    </source>
</evidence>
<keyword evidence="2 3" id="KW-0808">Transferase</keyword>
<gene>
    <name evidence="4" type="ORF">NBRC116591_39790</name>
</gene>
<evidence type="ECO:0000256" key="2">
    <source>
        <dbReference type="ARBA" id="ARBA00022679"/>
    </source>
</evidence>
<dbReference type="EMBL" id="BAABWN010000020">
    <property type="protein sequence ID" value="GAA6170166.1"/>
    <property type="molecule type" value="Genomic_DNA"/>
</dbReference>
<sequence>MEIISTEQAAELIQDGATIIPGGFGSCGHGDMLTRAIEARFVETGKPEKINLLFASGAGDKSGNGLDRLAYPGLVNQAIGGFWALNPKLTAMGLSGEVKAHNWPQGVVSNLFKEIARGSLGVITQVGINTFADPNIEGGAFTREKSDSLVEELMIKGERYLLYPSQKIDVALLRGTKADEDGNISFEDEVSYMDSLAQAQAAKNSGGIVIVQVKEVVKRKSLNPYYVKIPGFLVDYVVIAEEKDHPQTYGRALAQAGDAAASASETIDLAKSIIVRRGMKVLNEIDGGCVNLGIGIPALIGEQMRLNDDGKFALTIESGVIGGNPESDLSFGASTNPDAMMEQSELFNIYDGGGIAISFLGFAQADQQGNVNVSRFGKRMPGAGGFVNISQSAKNLCFCGTFTTGGLKVAVENGELKILQEGATRKFVDAVEQITFSSSSGNFSNRTVLFITERAVFQLKNCALELIEIAPGINVEDLQTVMDCAFNVSSDLKLMSIEG</sequence>
<accession>A0ABQ0AET9</accession>
<dbReference type="Proteomes" id="UP001465153">
    <property type="component" value="Unassembled WGS sequence"/>
</dbReference>
<comment type="catalytic activity">
    <reaction evidence="3">
        <text>an acyl-CoA + acetate = a carboxylate + acetyl-CoA</text>
        <dbReference type="Rhea" id="RHEA:13381"/>
        <dbReference type="ChEBI" id="CHEBI:29067"/>
        <dbReference type="ChEBI" id="CHEBI:30089"/>
        <dbReference type="ChEBI" id="CHEBI:57288"/>
        <dbReference type="ChEBI" id="CHEBI:58342"/>
        <dbReference type="EC" id="2.8.3.8"/>
    </reaction>
</comment>
<name>A0ABQ0AET9_9GAMM</name>
<dbReference type="RefSeq" id="WP_353304497.1">
    <property type="nucleotide sequence ID" value="NZ_BAABWN010000020.1"/>
</dbReference>
<dbReference type="InterPro" id="IPR037171">
    <property type="entry name" value="NagB/RpiA_transferase-like"/>
</dbReference>
<dbReference type="PANTHER" id="PTHR43293:SF1">
    <property type="entry name" value="ACETATE COA-TRANSFERASE YDIF"/>
    <property type="match status" value="1"/>
</dbReference>
<dbReference type="PIRSF" id="PIRSF000858">
    <property type="entry name" value="SCOT-t"/>
    <property type="match status" value="1"/>
</dbReference>
<evidence type="ECO:0000313" key="4">
    <source>
        <dbReference type="EMBL" id="GAA6170166.1"/>
    </source>
</evidence>
<dbReference type="Gene3D" id="3.40.1080.10">
    <property type="entry name" value="Glutaconate Coenzyme A-transferase"/>
    <property type="match status" value="2"/>
</dbReference>
<dbReference type="SMART" id="SM00882">
    <property type="entry name" value="CoA_trans"/>
    <property type="match status" value="1"/>
</dbReference>
<dbReference type="SUPFAM" id="SSF100950">
    <property type="entry name" value="NagB/RpiA/CoA transferase-like"/>
    <property type="match status" value="2"/>
</dbReference>
<dbReference type="InterPro" id="IPR014388">
    <property type="entry name" value="3-oxoacid_CoA-transferase"/>
</dbReference>
<keyword evidence="5" id="KW-1185">Reference proteome</keyword>
<protein>
    <recommendedName>
        <fullName evidence="3">Acetate CoA-transferase YdiF</fullName>
        <ecNumber evidence="3">2.8.3.8</ecNumber>
    </recommendedName>
</protein>
<dbReference type="Pfam" id="PF01144">
    <property type="entry name" value="CoA_trans"/>
    <property type="match status" value="1"/>
</dbReference>
<dbReference type="PANTHER" id="PTHR43293">
    <property type="entry name" value="ACETATE COA-TRANSFERASE YDIF"/>
    <property type="match status" value="1"/>
</dbReference>
<evidence type="ECO:0000313" key="5">
    <source>
        <dbReference type="Proteomes" id="UP001465153"/>
    </source>
</evidence>
<comment type="similarity">
    <text evidence="1 3">Belongs to the 3-oxoacid CoA-transferase family.</text>
</comment>
<reference evidence="4 5" key="1">
    <citation type="submission" date="2024-04" db="EMBL/GenBank/DDBJ databases">
        <title>Draft genome sequence of Sessilibacter corallicola NBRC 116591.</title>
        <authorList>
            <person name="Miyakawa T."/>
            <person name="Kusuya Y."/>
            <person name="Miura T."/>
        </authorList>
    </citation>
    <scope>NUCLEOTIDE SEQUENCE [LARGE SCALE GENOMIC DNA]</scope>
    <source>
        <strain evidence="4 5">KU-00831-HH</strain>
    </source>
</reference>
<dbReference type="InterPro" id="IPR004165">
    <property type="entry name" value="CoA_trans_fam_I"/>
</dbReference>
<dbReference type="EC" id="2.8.3.8" evidence="3"/>
<comment type="caution">
    <text evidence="4">The sequence shown here is derived from an EMBL/GenBank/DDBJ whole genome shotgun (WGS) entry which is preliminary data.</text>
</comment>
<dbReference type="GO" id="GO:0016740">
    <property type="term" value="F:transferase activity"/>
    <property type="evidence" value="ECO:0007669"/>
    <property type="project" value="UniProtKB-KW"/>
</dbReference>